<dbReference type="Gene3D" id="4.10.1110.10">
    <property type="entry name" value="AN1-like Zinc finger"/>
    <property type="match status" value="1"/>
</dbReference>
<dbReference type="CDD" id="cd01802">
    <property type="entry name" value="Ubl_ZFAND4"/>
    <property type="match status" value="1"/>
</dbReference>
<dbReference type="Proteomes" id="UP001642483">
    <property type="component" value="Unassembled WGS sequence"/>
</dbReference>
<dbReference type="PROSITE" id="PS50053">
    <property type="entry name" value="UBIQUITIN_2"/>
    <property type="match status" value="1"/>
</dbReference>
<organism evidence="8 9">
    <name type="scientific">Clavelina lepadiformis</name>
    <name type="common">Light-bulb sea squirt</name>
    <name type="synonym">Ascidia lepadiformis</name>
    <dbReference type="NCBI Taxonomy" id="159417"/>
    <lineage>
        <taxon>Eukaryota</taxon>
        <taxon>Metazoa</taxon>
        <taxon>Chordata</taxon>
        <taxon>Tunicata</taxon>
        <taxon>Ascidiacea</taxon>
        <taxon>Aplousobranchia</taxon>
        <taxon>Clavelinidae</taxon>
        <taxon>Clavelina</taxon>
    </lineage>
</organism>
<keyword evidence="1" id="KW-0479">Metal-binding</keyword>
<evidence type="ECO:0000256" key="2">
    <source>
        <dbReference type="ARBA" id="ARBA00022771"/>
    </source>
</evidence>
<feature type="domain" description="AN1-type" evidence="7">
    <location>
        <begin position="772"/>
        <end position="819"/>
    </location>
</feature>
<dbReference type="InterPro" id="IPR053061">
    <property type="entry name" value="AN1-type_zinc_finger"/>
</dbReference>
<dbReference type="SMART" id="SM00154">
    <property type="entry name" value="ZnF_AN1"/>
    <property type="match status" value="1"/>
</dbReference>
<evidence type="ECO:0000256" key="4">
    <source>
        <dbReference type="PROSITE-ProRule" id="PRU00449"/>
    </source>
</evidence>
<feature type="compositionally biased region" description="Basic and acidic residues" evidence="5">
    <location>
        <begin position="669"/>
        <end position="682"/>
    </location>
</feature>
<feature type="compositionally biased region" description="Polar residues" evidence="5">
    <location>
        <begin position="650"/>
        <end position="661"/>
    </location>
</feature>
<evidence type="ECO:0000256" key="3">
    <source>
        <dbReference type="ARBA" id="ARBA00022833"/>
    </source>
</evidence>
<feature type="region of interest" description="Disordered" evidence="5">
    <location>
        <begin position="174"/>
        <end position="202"/>
    </location>
</feature>
<dbReference type="Pfam" id="PF00240">
    <property type="entry name" value="ubiquitin"/>
    <property type="match status" value="1"/>
</dbReference>
<dbReference type="InterPro" id="IPR000626">
    <property type="entry name" value="Ubiquitin-like_dom"/>
</dbReference>
<dbReference type="PRINTS" id="PR00348">
    <property type="entry name" value="UBIQUITIN"/>
</dbReference>
<feature type="compositionally biased region" description="Polar residues" evidence="5">
    <location>
        <begin position="257"/>
        <end position="269"/>
    </location>
</feature>
<feature type="compositionally biased region" description="Basic and acidic residues" evidence="5">
    <location>
        <begin position="574"/>
        <end position="583"/>
    </location>
</feature>
<reference evidence="8 9" key="1">
    <citation type="submission" date="2024-02" db="EMBL/GenBank/DDBJ databases">
        <authorList>
            <person name="Daric V."/>
            <person name="Darras S."/>
        </authorList>
    </citation>
    <scope>NUCLEOTIDE SEQUENCE [LARGE SCALE GENOMIC DNA]</scope>
</reference>
<feature type="compositionally biased region" description="Basic and acidic residues" evidence="5">
    <location>
        <begin position="376"/>
        <end position="394"/>
    </location>
</feature>
<dbReference type="SUPFAM" id="SSF54236">
    <property type="entry name" value="Ubiquitin-like"/>
    <property type="match status" value="1"/>
</dbReference>
<evidence type="ECO:0000259" key="6">
    <source>
        <dbReference type="PROSITE" id="PS50053"/>
    </source>
</evidence>
<dbReference type="SUPFAM" id="SSF118310">
    <property type="entry name" value="AN1-like Zinc finger"/>
    <property type="match status" value="1"/>
</dbReference>
<dbReference type="InterPro" id="IPR035896">
    <property type="entry name" value="AN1-like_Znf"/>
</dbReference>
<dbReference type="Gene3D" id="3.10.20.90">
    <property type="entry name" value="Phosphatidylinositol 3-kinase Catalytic Subunit, Chain A, domain 1"/>
    <property type="match status" value="1"/>
</dbReference>
<evidence type="ECO:0008006" key="10">
    <source>
        <dbReference type="Google" id="ProtNLM"/>
    </source>
</evidence>
<name>A0ABP0EUP1_CLALP</name>
<feature type="region of interest" description="Disordered" evidence="5">
    <location>
        <begin position="705"/>
        <end position="769"/>
    </location>
</feature>
<evidence type="ECO:0000256" key="5">
    <source>
        <dbReference type="SAM" id="MobiDB-lite"/>
    </source>
</evidence>
<evidence type="ECO:0000259" key="7">
    <source>
        <dbReference type="PROSITE" id="PS51039"/>
    </source>
</evidence>
<keyword evidence="2 4" id="KW-0863">Zinc-finger</keyword>
<comment type="caution">
    <text evidence="8">The sequence shown here is derived from an EMBL/GenBank/DDBJ whole genome shotgun (WGS) entry which is preliminary data.</text>
</comment>
<dbReference type="SMART" id="SM00213">
    <property type="entry name" value="UBQ"/>
    <property type="match status" value="1"/>
</dbReference>
<dbReference type="PANTHER" id="PTHR46728">
    <property type="entry name" value="AN1-TYPE ZINC FINGER PROTEIN 4"/>
    <property type="match status" value="1"/>
</dbReference>
<dbReference type="EMBL" id="CAWYQH010000001">
    <property type="protein sequence ID" value="CAK8671065.1"/>
    <property type="molecule type" value="Genomic_DNA"/>
</dbReference>
<feature type="compositionally biased region" description="Polar residues" evidence="5">
    <location>
        <begin position="481"/>
        <end position="493"/>
    </location>
</feature>
<keyword evidence="9" id="KW-1185">Reference proteome</keyword>
<feature type="domain" description="Ubiquitin-like" evidence="6">
    <location>
        <begin position="26"/>
        <end position="101"/>
    </location>
</feature>
<protein>
    <recommendedName>
        <fullName evidence="10">AN1-type zinc finger protein 4</fullName>
    </recommendedName>
</protein>
<feature type="region of interest" description="Disordered" evidence="5">
    <location>
        <begin position="463"/>
        <end position="493"/>
    </location>
</feature>
<dbReference type="InterPro" id="IPR000058">
    <property type="entry name" value="Znf_AN1"/>
</dbReference>
<dbReference type="InterPro" id="IPR029071">
    <property type="entry name" value="Ubiquitin-like_domsf"/>
</dbReference>
<feature type="region of interest" description="Disordered" evidence="5">
    <location>
        <begin position="257"/>
        <end position="287"/>
    </location>
</feature>
<keyword evidence="3" id="KW-0862">Zinc</keyword>
<feature type="compositionally biased region" description="Polar residues" evidence="5">
    <location>
        <begin position="739"/>
        <end position="755"/>
    </location>
</feature>
<dbReference type="Pfam" id="PF01428">
    <property type="entry name" value="zf-AN1"/>
    <property type="match status" value="1"/>
</dbReference>
<dbReference type="InterPro" id="IPR019956">
    <property type="entry name" value="Ubiquitin_dom"/>
</dbReference>
<dbReference type="PANTHER" id="PTHR46728:SF1">
    <property type="entry name" value="AN1-TYPE ZINC FINGER PROTEIN 4"/>
    <property type="match status" value="1"/>
</dbReference>
<evidence type="ECO:0000313" key="9">
    <source>
        <dbReference type="Proteomes" id="UP001642483"/>
    </source>
</evidence>
<gene>
    <name evidence="8" type="ORF">CVLEPA_LOCUS89</name>
</gene>
<evidence type="ECO:0000256" key="1">
    <source>
        <dbReference type="ARBA" id="ARBA00022723"/>
    </source>
</evidence>
<feature type="region of interest" description="Disordered" evidence="5">
    <location>
        <begin position="376"/>
        <end position="443"/>
    </location>
</feature>
<feature type="compositionally biased region" description="Polar residues" evidence="5">
    <location>
        <begin position="429"/>
        <end position="443"/>
    </location>
</feature>
<feature type="region of interest" description="Disordered" evidence="5">
    <location>
        <begin position="548"/>
        <end position="682"/>
    </location>
</feature>
<proteinExistence type="predicted"/>
<sequence>MDPKDFAIGEAEKLDHGCRLPLYSTMELYIETLTGTCFELRVSPYETVISVKAKIQRLEGVPIGQQYLIWQNTELEDEYCLRDYNITDGCTLKLVLAMRGGPINTRRIAVEEPDLQNVADYVESNQVELFEKPSPPPSGGNKQVTLLVYRDGDQLNFFRVVDRGDGTLTPFSESLSGSACNLREPEGEDETRSDVVSRESPAQVPLSIAQMAENNVTATKMKQLRSRMSNLQLSANKYSNHKPNMAVKATPLVSVETSQSSQKLNNSPTKSVKSDVKSIKKSPRYVKKAQDDLPAVLEPQKSSGKFEQDHVLATRDLIKPETTFVEPSKAQSQTVSRAEIRRAQFKRMKSVNDSQETIVEKVNPVPSDVIVHSHVTKDKEESILTKPEVKKDDSVESMQQPPPSGRFSPRTRRLLNALENSHSQRKKVNNTAMRSPRSNNALQGMTFNRHDLYLRSYGLLASPNDAPEEKAPSLPSDDDITANSTSEVDSASKMFETSQGLRYSTIGGHQYWGGEKRLLRTPPVWGAPKDPHLTGPIWLQDNKKMSSDVEEIKPLPPSSLRRNSSFQQSSLYPEHFDDSDKKPPPLKTTKSGLKYDSFHLPHPPPVATSNSKQRLNRMFKKPLDGASMSTTDKSRPDNVDDYFSARHPLRQSTGKSSSDSPGKSALRVEPPRAKVESMSRQEAREVVDFINKAVDASILRNLVRSPNKDLPRGSSGQNSRRISASRNSDLSRGILKSSHGANRASNRLRSTSSPTHGGAKRAPQTLPPVKLPSKKKRCFVCAKRTGLATSYVCRCGNNFCASHRYAETHNCTYDYKTAGRKLLEEANPLVSAPKLPKI</sequence>
<evidence type="ECO:0000313" key="8">
    <source>
        <dbReference type="EMBL" id="CAK8671065.1"/>
    </source>
</evidence>
<accession>A0ABP0EUP1</accession>
<feature type="compositionally biased region" description="Polar residues" evidence="5">
    <location>
        <begin position="714"/>
        <end position="730"/>
    </location>
</feature>
<dbReference type="PROSITE" id="PS51039">
    <property type="entry name" value="ZF_AN1"/>
    <property type="match status" value="1"/>
</dbReference>